<dbReference type="InterPro" id="IPR004839">
    <property type="entry name" value="Aminotransferase_I/II_large"/>
</dbReference>
<dbReference type="Gene3D" id="1.10.10.10">
    <property type="entry name" value="Winged helix-like DNA-binding domain superfamily/Winged helix DNA-binding domain"/>
    <property type="match status" value="1"/>
</dbReference>
<comment type="similarity">
    <text evidence="1">In the C-terminal section; belongs to the class-I pyridoxal-phosphate-dependent aminotransferase family.</text>
</comment>
<proteinExistence type="inferred from homology"/>
<evidence type="ECO:0000259" key="6">
    <source>
        <dbReference type="PROSITE" id="PS50949"/>
    </source>
</evidence>
<dbReference type="Pfam" id="PF00155">
    <property type="entry name" value="Aminotran_1_2"/>
    <property type="match status" value="1"/>
</dbReference>
<dbReference type="PANTHER" id="PTHR46577:SF1">
    <property type="entry name" value="HTH-TYPE TRANSCRIPTIONAL REGULATORY PROTEIN GABR"/>
    <property type="match status" value="1"/>
</dbReference>
<dbReference type="InterPro" id="IPR036390">
    <property type="entry name" value="WH_DNA-bd_sf"/>
</dbReference>
<dbReference type="SUPFAM" id="SSF46785">
    <property type="entry name" value="Winged helix' DNA-binding domain"/>
    <property type="match status" value="1"/>
</dbReference>
<dbReference type="SMART" id="SM00345">
    <property type="entry name" value="HTH_GNTR"/>
    <property type="match status" value="1"/>
</dbReference>
<dbReference type="InterPro" id="IPR015424">
    <property type="entry name" value="PyrdxlP-dep_Trfase"/>
</dbReference>
<keyword evidence="2" id="KW-0663">Pyridoxal phosphate</keyword>
<dbReference type="InterPro" id="IPR015421">
    <property type="entry name" value="PyrdxlP-dep_Trfase_major"/>
</dbReference>
<dbReference type="CDD" id="cd00609">
    <property type="entry name" value="AAT_like"/>
    <property type="match status" value="1"/>
</dbReference>
<dbReference type="GO" id="GO:0003677">
    <property type="term" value="F:DNA binding"/>
    <property type="evidence" value="ECO:0007669"/>
    <property type="project" value="UniProtKB-KW"/>
</dbReference>
<dbReference type="EMBL" id="PYNS01000026">
    <property type="protein sequence ID" value="PSV08738.1"/>
    <property type="molecule type" value="Genomic_DNA"/>
</dbReference>
<feature type="domain" description="HTH gntR-type" evidence="6">
    <location>
        <begin position="20"/>
        <end position="88"/>
    </location>
</feature>
<dbReference type="RefSeq" id="WP_107185882.1">
    <property type="nucleotide sequence ID" value="NZ_JAWQGC010000001.1"/>
</dbReference>
<keyword evidence="3" id="KW-0805">Transcription regulation</keyword>
<accession>A0A2T3KR46</accession>
<dbReference type="InterPro" id="IPR000524">
    <property type="entry name" value="Tscrpt_reg_HTH_GntR"/>
</dbReference>
<gene>
    <name evidence="7" type="ORF">C0W93_17720</name>
</gene>
<evidence type="ECO:0000256" key="1">
    <source>
        <dbReference type="ARBA" id="ARBA00005384"/>
    </source>
</evidence>
<keyword evidence="5" id="KW-0804">Transcription</keyword>
<dbReference type="PROSITE" id="PS50949">
    <property type="entry name" value="HTH_GNTR"/>
    <property type="match status" value="1"/>
</dbReference>
<dbReference type="PRINTS" id="PR00035">
    <property type="entry name" value="HTHGNTR"/>
</dbReference>
<protein>
    <submittedName>
        <fullName evidence="7">PLP-dependent aminotransferase family protein</fullName>
    </submittedName>
</protein>
<dbReference type="InterPro" id="IPR051446">
    <property type="entry name" value="HTH_trans_reg/aminotransferase"/>
</dbReference>
<keyword evidence="7" id="KW-0032">Aminotransferase</keyword>
<reference evidence="7 8" key="1">
    <citation type="submission" date="2018-03" db="EMBL/GenBank/DDBJ databases">
        <title>Whole genome sequencing of Histamine producing bacteria.</title>
        <authorList>
            <person name="Butler K."/>
        </authorList>
    </citation>
    <scope>NUCLEOTIDE SEQUENCE [LARGE SCALE GENOMIC DNA]</scope>
    <source>
        <strain evidence="7 8">Res.4.1</strain>
    </source>
</reference>
<evidence type="ECO:0000256" key="2">
    <source>
        <dbReference type="ARBA" id="ARBA00022898"/>
    </source>
</evidence>
<dbReference type="Proteomes" id="UP000240530">
    <property type="component" value="Unassembled WGS sequence"/>
</dbReference>
<sequence length="486" mass="55152">MDGSSLKIDIGDLTLSAQQSSRQTALFIAIRDKITLGYWETNSKLPSTRQLSQALSVSRNTVIAAYEQLVAEGYIQSKASSGYYISARLPEHYLTTAHNQHALAPTSLQPQVNNANNAFAPGVPDLTHFPSKKWQRLYQQQFDRKSFLGCNDLQGDINFRQVLSHYLKTSRSVNVSAERIIVTSGAQQALIMTIMATTQPNDTVLVENPGYTQMRKALSRCNVNIAPLPVTPFTGIEMDQLAQTKAKAIYITPSNQYPLGTTLNISQRIQLLEWASLHNVTIIEDDYDSEFQYAHRPYPSLQGLAYQTGIKVNIIYIGTFSKIMCNSIRLGYMVVPKPLVSRYLEIKDALSGETQIQLQLAMTEFIQAGDLLRHIRKMRRLYQTKYQHMLQSIEKYSYKYWQVISQAAGLHVTVKWQVSVCEKQFAKYALQQGIIIRPLNYYEQPDTKRNWHGVVLGFGNTYLDDIPALISKLYTIFISLLNEQIQ</sequence>
<evidence type="ECO:0000256" key="3">
    <source>
        <dbReference type="ARBA" id="ARBA00023015"/>
    </source>
</evidence>
<dbReference type="Gene3D" id="3.40.640.10">
    <property type="entry name" value="Type I PLP-dependent aspartate aminotransferase-like (Major domain)"/>
    <property type="match status" value="1"/>
</dbReference>
<dbReference type="GO" id="GO:0008483">
    <property type="term" value="F:transaminase activity"/>
    <property type="evidence" value="ECO:0007669"/>
    <property type="project" value="UniProtKB-KW"/>
</dbReference>
<dbReference type="GO" id="GO:0030170">
    <property type="term" value="F:pyridoxal phosphate binding"/>
    <property type="evidence" value="ECO:0007669"/>
    <property type="project" value="InterPro"/>
</dbReference>
<dbReference type="CDD" id="cd07377">
    <property type="entry name" value="WHTH_GntR"/>
    <property type="match status" value="1"/>
</dbReference>
<dbReference type="PANTHER" id="PTHR46577">
    <property type="entry name" value="HTH-TYPE TRANSCRIPTIONAL REGULATORY PROTEIN GABR"/>
    <property type="match status" value="1"/>
</dbReference>
<dbReference type="InterPro" id="IPR036388">
    <property type="entry name" value="WH-like_DNA-bd_sf"/>
</dbReference>
<name>A0A2T3KR46_PHOLD</name>
<dbReference type="AlphaFoldDB" id="A0A2T3KR46"/>
<organism evidence="7 8">
    <name type="scientific">Photobacterium leiognathi subsp. mandapamensis</name>
    <name type="common">Photobacterium mandapamensis</name>
    <dbReference type="NCBI Taxonomy" id="48408"/>
    <lineage>
        <taxon>Bacteria</taxon>
        <taxon>Pseudomonadati</taxon>
        <taxon>Pseudomonadota</taxon>
        <taxon>Gammaproteobacteria</taxon>
        <taxon>Vibrionales</taxon>
        <taxon>Vibrionaceae</taxon>
        <taxon>Photobacterium</taxon>
    </lineage>
</organism>
<evidence type="ECO:0000256" key="5">
    <source>
        <dbReference type="ARBA" id="ARBA00023163"/>
    </source>
</evidence>
<keyword evidence="4" id="KW-0238">DNA-binding</keyword>
<keyword evidence="7" id="KW-0808">Transferase</keyword>
<dbReference type="Pfam" id="PF00392">
    <property type="entry name" value="GntR"/>
    <property type="match status" value="1"/>
</dbReference>
<dbReference type="SUPFAM" id="SSF53383">
    <property type="entry name" value="PLP-dependent transferases"/>
    <property type="match status" value="1"/>
</dbReference>
<evidence type="ECO:0000313" key="7">
    <source>
        <dbReference type="EMBL" id="PSV08738.1"/>
    </source>
</evidence>
<dbReference type="GO" id="GO:0003700">
    <property type="term" value="F:DNA-binding transcription factor activity"/>
    <property type="evidence" value="ECO:0007669"/>
    <property type="project" value="InterPro"/>
</dbReference>
<evidence type="ECO:0000313" key="8">
    <source>
        <dbReference type="Proteomes" id="UP000240530"/>
    </source>
</evidence>
<evidence type="ECO:0000256" key="4">
    <source>
        <dbReference type="ARBA" id="ARBA00023125"/>
    </source>
</evidence>
<comment type="caution">
    <text evidence="7">The sequence shown here is derived from an EMBL/GenBank/DDBJ whole genome shotgun (WGS) entry which is preliminary data.</text>
</comment>